<proteinExistence type="inferred from homology"/>
<organism evidence="4 5">
    <name type="scientific">Nocardioides astragali</name>
    <dbReference type="NCBI Taxonomy" id="1776736"/>
    <lineage>
        <taxon>Bacteria</taxon>
        <taxon>Bacillati</taxon>
        <taxon>Actinomycetota</taxon>
        <taxon>Actinomycetes</taxon>
        <taxon>Propionibacteriales</taxon>
        <taxon>Nocardioidaceae</taxon>
        <taxon>Nocardioides</taxon>
    </lineage>
</organism>
<dbReference type="InterPro" id="IPR004165">
    <property type="entry name" value="CoA_trans_fam_I"/>
</dbReference>
<keyword evidence="2 3" id="KW-0808">Transferase</keyword>
<dbReference type="PANTHER" id="PTHR43293">
    <property type="entry name" value="ACETATE COA-TRANSFERASE YDIF"/>
    <property type="match status" value="1"/>
</dbReference>
<comment type="caution">
    <text evidence="4">The sequence shown here is derived from an EMBL/GenBank/DDBJ whole genome shotgun (WGS) entry which is preliminary data.</text>
</comment>
<protein>
    <submittedName>
        <fullName evidence="4">Acyl CoA:acetate/3-ketoacid CoA transferase</fullName>
    </submittedName>
</protein>
<evidence type="ECO:0000256" key="2">
    <source>
        <dbReference type="ARBA" id="ARBA00022679"/>
    </source>
</evidence>
<dbReference type="PIRSF" id="PIRSF000858">
    <property type="entry name" value="SCOT-t"/>
    <property type="match status" value="1"/>
</dbReference>
<sequence>MTKILTASEAAALVPSGATILIDGSGGGVNEPTAVLQALEECFAQTQRPTGLTVLHVSGMGDGKGGGIDLLAHEGMVARVIGGHWGWSSRMQEMAFAEKIQAYCLPQGTLSHLLRDIAAGRPGVVSHVGLGTFVDPRHGGGRLNESAVDDLVEVVELGGREWLFTKAFPIDVSVIRATTGDTDGNLVMDGEGLLAETLSAAQAARNSGGIVIAQVRNLVDAGTLDPRRVRVPGILVDAVVIDPNQRLSAATADDPYLTGALRAPATSHIPMPLSVRKVIARRAALEVRSQDVINLGFGMPDGVASVLAEEGLGDQVTFTVEQGHIGGVPAGGSDFGMAVNPAASIDAGHQFDWYDGGGLDVTVLSFAQVDAAGNVNVGRFGGRAPGVGGFINISQGTQRVVFVGTFVATRDAYELGGEKAIGLPSGGSNKFVEEVEQISFSAERAHETSQSVIYVTERAVFELRPDGLTLTEIAPGIDVEADVLTHMDFRPKVAADLRQMDARSYFTPPMGLTLAPQTQKGAVDE</sequence>
<keyword evidence="5" id="KW-1185">Reference proteome</keyword>
<name>A0ABW2N946_9ACTN</name>
<dbReference type="GO" id="GO:0016740">
    <property type="term" value="F:transferase activity"/>
    <property type="evidence" value="ECO:0007669"/>
    <property type="project" value="UniProtKB-KW"/>
</dbReference>
<dbReference type="Pfam" id="PF01144">
    <property type="entry name" value="CoA_trans"/>
    <property type="match status" value="1"/>
</dbReference>
<comment type="similarity">
    <text evidence="1 3">Belongs to the 3-oxoacid CoA-transferase family.</text>
</comment>
<dbReference type="SUPFAM" id="SSF100950">
    <property type="entry name" value="NagB/RpiA/CoA transferase-like"/>
    <property type="match status" value="2"/>
</dbReference>
<dbReference type="Proteomes" id="UP001596524">
    <property type="component" value="Unassembled WGS sequence"/>
</dbReference>
<dbReference type="InterPro" id="IPR014388">
    <property type="entry name" value="3-oxoacid_CoA-transferase"/>
</dbReference>
<dbReference type="EMBL" id="JBHTCH010000025">
    <property type="protein sequence ID" value="MFC7362465.1"/>
    <property type="molecule type" value="Genomic_DNA"/>
</dbReference>
<evidence type="ECO:0000313" key="4">
    <source>
        <dbReference type="EMBL" id="MFC7362465.1"/>
    </source>
</evidence>
<gene>
    <name evidence="4" type="ORF">ACFQO6_19505</name>
</gene>
<dbReference type="Gene3D" id="3.40.1080.10">
    <property type="entry name" value="Glutaconate Coenzyme A-transferase"/>
    <property type="match status" value="2"/>
</dbReference>
<reference evidence="5" key="1">
    <citation type="journal article" date="2019" name="Int. J. Syst. Evol. Microbiol.">
        <title>The Global Catalogue of Microorganisms (GCM) 10K type strain sequencing project: providing services to taxonomists for standard genome sequencing and annotation.</title>
        <authorList>
            <consortium name="The Broad Institute Genomics Platform"/>
            <consortium name="The Broad Institute Genome Sequencing Center for Infectious Disease"/>
            <person name="Wu L."/>
            <person name="Ma J."/>
        </authorList>
    </citation>
    <scope>NUCLEOTIDE SEQUENCE [LARGE SCALE GENOMIC DNA]</scope>
    <source>
        <strain evidence="5">FCH27</strain>
    </source>
</reference>
<dbReference type="RefSeq" id="WP_255889109.1">
    <property type="nucleotide sequence ID" value="NZ_JAFMZM010000001.1"/>
</dbReference>
<evidence type="ECO:0000256" key="1">
    <source>
        <dbReference type="ARBA" id="ARBA00007154"/>
    </source>
</evidence>
<evidence type="ECO:0000256" key="3">
    <source>
        <dbReference type="PIRNR" id="PIRNR000858"/>
    </source>
</evidence>
<dbReference type="InterPro" id="IPR037171">
    <property type="entry name" value="NagB/RpiA_transferase-like"/>
</dbReference>
<accession>A0ABW2N946</accession>
<dbReference type="PANTHER" id="PTHR43293:SF1">
    <property type="entry name" value="ACETATE COA-TRANSFERASE YDIF"/>
    <property type="match status" value="1"/>
</dbReference>
<evidence type="ECO:0000313" key="5">
    <source>
        <dbReference type="Proteomes" id="UP001596524"/>
    </source>
</evidence>
<dbReference type="SMART" id="SM00882">
    <property type="entry name" value="CoA_trans"/>
    <property type="match status" value="2"/>
</dbReference>